<reference evidence="2" key="2">
    <citation type="journal article" date="2020" name="Microorganisms">
        <title>Osmotic Adaptation and Compatible Solute Biosynthesis of Phototrophic Bacteria as Revealed from Genome Analyses.</title>
        <authorList>
            <person name="Imhoff J.F."/>
            <person name="Rahn T."/>
            <person name="Kunzel S."/>
            <person name="Keller A."/>
            <person name="Neulinger S.C."/>
        </authorList>
    </citation>
    <scope>NUCLEOTIDE SEQUENCE</scope>
    <source>
        <strain evidence="2">DSM 9154</strain>
    </source>
</reference>
<feature type="region of interest" description="Disordered" evidence="1">
    <location>
        <begin position="66"/>
        <end position="94"/>
    </location>
</feature>
<feature type="compositionally biased region" description="Low complexity" evidence="1">
    <location>
        <begin position="78"/>
        <end position="92"/>
    </location>
</feature>
<sequence>MDRPATASQQDQLLRLLDTRIALILASQPQGEQLRRHVLALRARLAVQQLDEGTLHKAASLIDSLAPRTTIDGEPMSQQRQAGGRQTGAKGAPAHWTHRAAPCVAGLAGLLVLFV</sequence>
<evidence type="ECO:0000313" key="2">
    <source>
        <dbReference type="EMBL" id="MBK1696274.1"/>
    </source>
</evidence>
<name>A0A934QG75_9PROT</name>
<evidence type="ECO:0000313" key="3">
    <source>
        <dbReference type="Proteomes" id="UP000778970"/>
    </source>
</evidence>
<organism evidence="2 3">
    <name type="scientific">Rhodovibrio salinarum</name>
    <dbReference type="NCBI Taxonomy" id="1087"/>
    <lineage>
        <taxon>Bacteria</taxon>
        <taxon>Pseudomonadati</taxon>
        <taxon>Pseudomonadota</taxon>
        <taxon>Alphaproteobacteria</taxon>
        <taxon>Rhodospirillales</taxon>
        <taxon>Rhodovibrionaceae</taxon>
        <taxon>Rhodovibrio</taxon>
    </lineage>
</organism>
<protein>
    <submittedName>
        <fullName evidence="2">Uncharacterized protein</fullName>
    </submittedName>
</protein>
<reference evidence="2" key="1">
    <citation type="submission" date="2017-08" db="EMBL/GenBank/DDBJ databases">
        <authorList>
            <person name="Imhoff J.F."/>
            <person name="Rahn T."/>
            <person name="Kuenzel S."/>
            <person name="Neulinger S.C."/>
        </authorList>
    </citation>
    <scope>NUCLEOTIDE SEQUENCE</scope>
    <source>
        <strain evidence="2">DSM 9154</strain>
    </source>
</reference>
<accession>A0A934QG75</accession>
<keyword evidence="3" id="KW-1185">Reference proteome</keyword>
<proteinExistence type="predicted"/>
<evidence type="ECO:0000256" key="1">
    <source>
        <dbReference type="SAM" id="MobiDB-lite"/>
    </source>
</evidence>
<comment type="caution">
    <text evidence="2">The sequence shown here is derived from an EMBL/GenBank/DDBJ whole genome shotgun (WGS) entry which is preliminary data.</text>
</comment>
<dbReference type="AlphaFoldDB" id="A0A934QG75"/>
<gene>
    <name evidence="2" type="ORF">CKO21_03340</name>
</gene>
<dbReference type="Proteomes" id="UP000778970">
    <property type="component" value="Unassembled WGS sequence"/>
</dbReference>
<dbReference type="RefSeq" id="WP_027287835.1">
    <property type="nucleotide sequence ID" value="NZ_NRRE01000013.1"/>
</dbReference>
<dbReference type="EMBL" id="NRRE01000013">
    <property type="protein sequence ID" value="MBK1696274.1"/>
    <property type="molecule type" value="Genomic_DNA"/>
</dbReference>